<comment type="caution">
    <text evidence="1">The sequence shown here is derived from an EMBL/GenBank/DDBJ whole genome shotgun (WGS) entry which is preliminary data.</text>
</comment>
<accession>A0A4R6VUP6</accession>
<dbReference type="AlphaFoldDB" id="A0A4R6VUP6"/>
<dbReference type="EMBL" id="SNYR01000002">
    <property type="protein sequence ID" value="TDQ63951.1"/>
    <property type="molecule type" value="Genomic_DNA"/>
</dbReference>
<evidence type="ECO:0000313" key="1">
    <source>
        <dbReference type="EMBL" id="TDQ63951.1"/>
    </source>
</evidence>
<reference evidence="1 2" key="1">
    <citation type="submission" date="2019-03" db="EMBL/GenBank/DDBJ databases">
        <title>Genomic Encyclopedia of Type Strains, Phase III (KMG-III): the genomes of soil and plant-associated and newly described type strains.</title>
        <authorList>
            <person name="Whitman W."/>
        </authorList>
    </citation>
    <scope>NUCLEOTIDE SEQUENCE [LARGE SCALE GENOMIC DNA]</scope>
    <source>
        <strain evidence="1 2">CGMCC 1.7002</strain>
    </source>
</reference>
<name>A0A4R6VUP6_9HYPH</name>
<organism evidence="1 2">
    <name type="scientific">Maritalea mobilis</name>
    <dbReference type="NCBI Taxonomy" id="483324"/>
    <lineage>
        <taxon>Bacteria</taxon>
        <taxon>Pseudomonadati</taxon>
        <taxon>Pseudomonadota</taxon>
        <taxon>Alphaproteobacteria</taxon>
        <taxon>Hyphomicrobiales</taxon>
        <taxon>Devosiaceae</taxon>
        <taxon>Maritalea</taxon>
    </lineage>
</organism>
<dbReference type="RefSeq" id="WP_133572596.1">
    <property type="nucleotide sequence ID" value="NZ_SNYR01000002.1"/>
</dbReference>
<sequence>MSVRVFSEKFLKPSRVAGAAILAALALSGCMGSFAGGGSSDSKYINRSASETEIASSAPTALPIIASECPEIKIRPGGESFALYANGRSGDPKGLRYQAVIDKQSRNCIVSNGLITVKMGVVGRLLAGPQAGSGAVNVPLRFAVERDEMAVFSQKYDIPITITPPNQGEEFVKVVENVAIPYVGGEQITIWVGFDPKG</sequence>
<evidence type="ECO:0008006" key="3">
    <source>
        <dbReference type="Google" id="ProtNLM"/>
    </source>
</evidence>
<dbReference type="PROSITE" id="PS51257">
    <property type="entry name" value="PROKAR_LIPOPROTEIN"/>
    <property type="match status" value="1"/>
</dbReference>
<proteinExistence type="predicted"/>
<dbReference type="Proteomes" id="UP000295391">
    <property type="component" value="Unassembled WGS sequence"/>
</dbReference>
<dbReference type="OrthoDB" id="7678486at2"/>
<keyword evidence="2" id="KW-1185">Reference proteome</keyword>
<evidence type="ECO:0000313" key="2">
    <source>
        <dbReference type="Proteomes" id="UP000295391"/>
    </source>
</evidence>
<protein>
    <recommendedName>
        <fullName evidence="3">Lipoprotein</fullName>
    </recommendedName>
</protein>
<gene>
    <name evidence="1" type="ORF">ATL17_1960</name>
</gene>